<name>U6HB40_9EIME</name>
<sequence>MPSEFSVHTHLLRLRRLFAQKVLRQVDLDMLQDEIEDLVAVYWLRNQRVTKVKAPIRVVEALGTYFMAFDYIVCAIQLLGDYMQLPLWWEKFAESFNPHLRLPDPGPLRVRISMFYTDLSRRLVAALDIYKGGKRPPLREVVALKKMLFCSPLGRHRLKDRKWNPWREDGECFCSPLGRHRLKDRKWNPWREDGEC</sequence>
<dbReference type="Proteomes" id="UP000018201">
    <property type="component" value="Unassembled WGS sequence"/>
</dbReference>
<proteinExistence type="predicted"/>
<organism evidence="1 2">
    <name type="scientific">Eimeria praecox</name>
    <dbReference type="NCBI Taxonomy" id="51316"/>
    <lineage>
        <taxon>Eukaryota</taxon>
        <taxon>Sar</taxon>
        <taxon>Alveolata</taxon>
        <taxon>Apicomplexa</taxon>
        <taxon>Conoidasida</taxon>
        <taxon>Coccidia</taxon>
        <taxon>Eucoccidiorida</taxon>
        <taxon>Eimeriorina</taxon>
        <taxon>Eimeriidae</taxon>
        <taxon>Eimeria</taxon>
    </lineage>
</organism>
<reference evidence="1" key="1">
    <citation type="submission" date="2013-10" db="EMBL/GenBank/DDBJ databases">
        <title>Genomic analysis of the causative agents of coccidiosis in chickens.</title>
        <authorList>
            <person name="Reid A.J."/>
            <person name="Blake D."/>
            <person name="Billington K."/>
            <person name="Browne H."/>
            <person name="Dunn M."/>
            <person name="Hung S."/>
            <person name="Kawahara F."/>
            <person name="Miranda-Saavedra D."/>
            <person name="Mourier T."/>
            <person name="Nagra H."/>
            <person name="Otto T.D."/>
            <person name="Rawlings N."/>
            <person name="Sanchez A."/>
            <person name="Sanders M."/>
            <person name="Subramaniam C."/>
            <person name="Tay Y."/>
            <person name="Dear P."/>
            <person name="Doerig C."/>
            <person name="Gruber A."/>
            <person name="Parkinson J."/>
            <person name="Shirley M."/>
            <person name="Wan K.L."/>
            <person name="Berriman M."/>
            <person name="Tomley F."/>
            <person name="Pain A."/>
        </authorList>
    </citation>
    <scope>NUCLEOTIDE SEQUENCE [LARGE SCALE GENOMIC DNA]</scope>
    <source>
        <strain evidence="1">Houghton</strain>
    </source>
</reference>
<dbReference type="EMBL" id="HG708363">
    <property type="protein sequence ID" value="CDI87824.1"/>
    <property type="molecule type" value="Genomic_DNA"/>
</dbReference>
<dbReference type="VEuPathDB" id="ToxoDB:EPH_0062500"/>
<accession>U6HB40</accession>
<keyword evidence="2" id="KW-1185">Reference proteome</keyword>
<dbReference type="AlphaFoldDB" id="U6HB40"/>
<dbReference type="OrthoDB" id="347609at2759"/>
<evidence type="ECO:0000313" key="2">
    <source>
        <dbReference type="Proteomes" id="UP000018201"/>
    </source>
</evidence>
<evidence type="ECO:0000313" key="1">
    <source>
        <dbReference type="EMBL" id="CDI87824.1"/>
    </source>
</evidence>
<gene>
    <name evidence="1" type="ORF">EPH_0062500</name>
</gene>
<protein>
    <submittedName>
        <fullName evidence="1">Uncharacterized protein</fullName>
    </submittedName>
</protein>
<reference evidence="1" key="2">
    <citation type="submission" date="2013-10" db="EMBL/GenBank/DDBJ databases">
        <authorList>
            <person name="Aslett M."/>
        </authorList>
    </citation>
    <scope>NUCLEOTIDE SEQUENCE [LARGE SCALE GENOMIC DNA]</scope>
    <source>
        <strain evidence="1">Houghton</strain>
    </source>
</reference>